<dbReference type="EMBL" id="CM026424">
    <property type="protein sequence ID" value="KAG0579611.1"/>
    <property type="molecule type" value="Genomic_DNA"/>
</dbReference>
<accession>A0A8T0IA08</accession>
<dbReference type="InterPro" id="IPR051681">
    <property type="entry name" value="Ser/Thr_Kinases-Pseudokinases"/>
</dbReference>
<comment type="caution">
    <text evidence="3">The sequence shown here is derived from an EMBL/GenBank/DDBJ whole genome shotgun (WGS) entry which is preliminary data.</text>
</comment>
<keyword evidence="4" id="KW-1185">Reference proteome</keyword>
<dbReference type="Pfam" id="PF07714">
    <property type="entry name" value="PK_Tyr_Ser-Thr"/>
    <property type="match status" value="1"/>
</dbReference>
<dbReference type="Gene3D" id="3.30.200.20">
    <property type="entry name" value="Phosphorylase Kinase, domain 1"/>
    <property type="match status" value="1"/>
</dbReference>
<dbReference type="InterPro" id="IPR000719">
    <property type="entry name" value="Prot_kinase_dom"/>
</dbReference>
<proteinExistence type="predicted"/>
<feature type="compositionally biased region" description="Basic and acidic residues" evidence="1">
    <location>
        <begin position="129"/>
        <end position="141"/>
    </location>
</feature>
<protein>
    <recommendedName>
        <fullName evidence="2">Protein kinase domain-containing protein</fullName>
    </recommendedName>
</protein>
<dbReference type="PROSITE" id="PS00108">
    <property type="entry name" value="PROTEIN_KINASE_ST"/>
    <property type="match status" value="1"/>
</dbReference>
<reference evidence="3" key="1">
    <citation type="submission" date="2020-06" db="EMBL/GenBank/DDBJ databases">
        <title>WGS assembly of Ceratodon purpureus strain R40.</title>
        <authorList>
            <person name="Carey S.B."/>
            <person name="Jenkins J."/>
            <person name="Shu S."/>
            <person name="Lovell J.T."/>
            <person name="Sreedasyam A."/>
            <person name="Maumus F."/>
            <person name="Tiley G.P."/>
            <person name="Fernandez-Pozo N."/>
            <person name="Barry K."/>
            <person name="Chen C."/>
            <person name="Wang M."/>
            <person name="Lipzen A."/>
            <person name="Daum C."/>
            <person name="Saski C.A."/>
            <person name="Payton A.C."/>
            <person name="Mcbreen J.C."/>
            <person name="Conrad R.E."/>
            <person name="Kollar L.M."/>
            <person name="Olsson S."/>
            <person name="Huttunen S."/>
            <person name="Landis J.B."/>
            <person name="Wickett N.J."/>
            <person name="Johnson M.G."/>
            <person name="Rensing S.A."/>
            <person name="Grimwood J."/>
            <person name="Schmutz J."/>
            <person name="Mcdaniel S.F."/>
        </authorList>
    </citation>
    <scope>NUCLEOTIDE SEQUENCE</scope>
    <source>
        <strain evidence="3">R40</strain>
    </source>
</reference>
<name>A0A8T0IA08_CERPU</name>
<dbReference type="AlphaFoldDB" id="A0A8T0IA08"/>
<evidence type="ECO:0000313" key="3">
    <source>
        <dbReference type="EMBL" id="KAG0579611.1"/>
    </source>
</evidence>
<dbReference type="PANTHER" id="PTHR44329:SF260">
    <property type="entry name" value="PROTEIN KINASE DOMAIN-CONTAINING PROTEIN"/>
    <property type="match status" value="1"/>
</dbReference>
<feature type="domain" description="Protein kinase" evidence="2">
    <location>
        <begin position="283"/>
        <end position="568"/>
    </location>
</feature>
<sequence>MKEDYFVVSEDDVYVWQLYYSKKLKQLTSSSDKLLSTLGSIKDLLQACGSQWSRMGLALSVPLSDKKTISKFDILIKELTWNLDTIRYALHLTGDMKMKWDKNRCSYILVKNSIYSGRSGMEGTGGPDPDAKGRQPEPEPEWRRVSSYEKQGLWECGCFVSSPPGACKGTSPNNVPLLIGDLGSEEVTLGSATTGDSVKLVESEKLDREDRDHFLANLQNGSLLTPKNPFRRLAWRYLRVKSASYRLRHYFAAVLKKRLQVEVLSTESCSIPECFWINHLDLKIRAMLSGEKGTKAIYKGKWCGQAVAIGMTKGTTRAVVEREALLMLRVQHPNIVDFFGCAFTDNAPSSVSGGIDDVCTAGYLVMELMQEDLRRVIDRHARIQSGSPFPLVVAVDILLQIVAAMIHMHNCDIIHRDLKASNCLVSRKSPLKSNSQVFDSYTVKVIDFGNSKMLISDDAISNHTANSGTRRWMAPEVWGTPGVVMAEYTRSADVYSFGMICYEVITGLLPFHEFLFNSDLQPVIQEGKRPSFPASVSCPEGLKELMSMCWDQDPTARPNFKDVEKAFWRIKYELELQ</sequence>
<dbReference type="PANTHER" id="PTHR44329">
    <property type="entry name" value="SERINE/THREONINE-PROTEIN KINASE TNNI3K-RELATED"/>
    <property type="match status" value="1"/>
</dbReference>
<feature type="region of interest" description="Disordered" evidence="1">
    <location>
        <begin position="119"/>
        <end position="141"/>
    </location>
</feature>
<organism evidence="3 4">
    <name type="scientific">Ceratodon purpureus</name>
    <name type="common">Fire moss</name>
    <name type="synonym">Dicranum purpureum</name>
    <dbReference type="NCBI Taxonomy" id="3225"/>
    <lineage>
        <taxon>Eukaryota</taxon>
        <taxon>Viridiplantae</taxon>
        <taxon>Streptophyta</taxon>
        <taxon>Embryophyta</taxon>
        <taxon>Bryophyta</taxon>
        <taxon>Bryophytina</taxon>
        <taxon>Bryopsida</taxon>
        <taxon>Dicranidae</taxon>
        <taxon>Pseudoditrichales</taxon>
        <taxon>Ditrichaceae</taxon>
        <taxon>Ceratodon</taxon>
    </lineage>
</organism>
<dbReference type="Gene3D" id="1.10.510.10">
    <property type="entry name" value="Transferase(Phosphotransferase) domain 1"/>
    <property type="match status" value="1"/>
</dbReference>
<dbReference type="InterPro" id="IPR001245">
    <property type="entry name" value="Ser-Thr/Tyr_kinase_cat_dom"/>
</dbReference>
<dbReference type="InterPro" id="IPR011009">
    <property type="entry name" value="Kinase-like_dom_sf"/>
</dbReference>
<evidence type="ECO:0000313" key="4">
    <source>
        <dbReference type="Proteomes" id="UP000822688"/>
    </source>
</evidence>
<dbReference type="InterPro" id="IPR008271">
    <property type="entry name" value="Ser/Thr_kinase_AS"/>
</dbReference>
<evidence type="ECO:0000256" key="1">
    <source>
        <dbReference type="SAM" id="MobiDB-lite"/>
    </source>
</evidence>
<dbReference type="EMBL" id="CM026424">
    <property type="protein sequence ID" value="KAG0579612.1"/>
    <property type="molecule type" value="Genomic_DNA"/>
</dbReference>
<evidence type="ECO:0000259" key="2">
    <source>
        <dbReference type="PROSITE" id="PS50011"/>
    </source>
</evidence>
<dbReference type="PROSITE" id="PS50011">
    <property type="entry name" value="PROTEIN_KINASE_DOM"/>
    <property type="match status" value="1"/>
</dbReference>
<dbReference type="GO" id="GO:0004674">
    <property type="term" value="F:protein serine/threonine kinase activity"/>
    <property type="evidence" value="ECO:0007669"/>
    <property type="project" value="TreeGrafter"/>
</dbReference>
<gene>
    <name evidence="3" type="ORF">KC19_4G110000</name>
</gene>
<dbReference type="Proteomes" id="UP000822688">
    <property type="component" value="Chromosome 4"/>
</dbReference>
<dbReference type="SUPFAM" id="SSF56112">
    <property type="entry name" value="Protein kinase-like (PK-like)"/>
    <property type="match status" value="1"/>
</dbReference>
<dbReference type="GO" id="GO:0005524">
    <property type="term" value="F:ATP binding"/>
    <property type="evidence" value="ECO:0007669"/>
    <property type="project" value="InterPro"/>
</dbReference>
<dbReference type="SMART" id="SM00220">
    <property type="entry name" value="S_TKc"/>
    <property type="match status" value="1"/>
</dbReference>